<dbReference type="PANTHER" id="PTHR38113">
    <property type="match status" value="1"/>
</dbReference>
<dbReference type="OrthoDB" id="5381833at2759"/>
<dbReference type="Proteomes" id="UP000076744">
    <property type="component" value="Unassembled WGS sequence"/>
</dbReference>
<dbReference type="RefSeq" id="XP_018706917.1">
    <property type="nucleotide sequence ID" value="XM_018846210.1"/>
</dbReference>
<evidence type="ECO:0000259" key="1">
    <source>
        <dbReference type="Pfam" id="PF10056"/>
    </source>
</evidence>
<keyword evidence="3" id="KW-1185">Reference proteome</keyword>
<sequence length="249" mass="28323">MAFAEITVSPSTPMPRDYKLLRKGYAFMTALCRRKTMAAGRTLYVVRSGSTTIGLRAPRHIVHETLQEERQTRDARRDAVTARNETTRCAFAAALRRQFPGMPAEDAEKVLQRTLRKRSGRVGRSSKLGIEDKVRLAVVAHVRHAHTEYDGLVGNEQMSRENARKEVYDSVQQKPSWLLFRYYLSSDELPLSTRGPKSVVYFQTTLLRYCLFLLSLRLQADYALQIVLRITAEQARIAKKAQIDAGGYV</sequence>
<dbReference type="AlphaFoldDB" id="A0A168BWB4"/>
<evidence type="ECO:0000313" key="2">
    <source>
        <dbReference type="EMBL" id="OAA70630.1"/>
    </source>
</evidence>
<comment type="caution">
    <text evidence="2">The sequence shown here is derived from an EMBL/GenBank/DDBJ whole genome shotgun (WGS) entry which is preliminary data.</text>
</comment>
<dbReference type="InterPro" id="IPR018744">
    <property type="entry name" value="DUF2293"/>
</dbReference>
<feature type="domain" description="DUF2293" evidence="1">
    <location>
        <begin position="94"/>
        <end position="173"/>
    </location>
</feature>
<dbReference type="Pfam" id="PF10056">
    <property type="entry name" value="DUF2293"/>
    <property type="match status" value="1"/>
</dbReference>
<name>A0A168BWB4_CORFA</name>
<proteinExistence type="predicted"/>
<dbReference type="GeneID" id="30018896"/>
<dbReference type="PANTHER" id="PTHR38113:SF2">
    <property type="entry name" value="DUF2293 DOMAIN-CONTAINING PROTEIN"/>
    <property type="match status" value="1"/>
</dbReference>
<accession>A0A168BWB4</accession>
<protein>
    <recommendedName>
        <fullName evidence="1">DUF2293 domain-containing protein</fullName>
    </recommendedName>
</protein>
<dbReference type="EMBL" id="AZHB01000004">
    <property type="protein sequence ID" value="OAA70630.1"/>
    <property type="molecule type" value="Genomic_DNA"/>
</dbReference>
<reference evidence="2 3" key="1">
    <citation type="journal article" date="2016" name="Genome Biol. Evol.">
        <title>Divergent and convergent evolution of fungal pathogenicity.</title>
        <authorList>
            <person name="Shang Y."/>
            <person name="Xiao G."/>
            <person name="Zheng P."/>
            <person name="Cen K."/>
            <person name="Zhan S."/>
            <person name="Wang C."/>
        </authorList>
    </citation>
    <scope>NUCLEOTIDE SEQUENCE [LARGE SCALE GENOMIC DNA]</scope>
    <source>
        <strain evidence="2 3">ARSEF 2679</strain>
    </source>
</reference>
<gene>
    <name evidence="2" type="ORF">ISF_02604</name>
</gene>
<organism evidence="2 3">
    <name type="scientific">Cordyceps fumosorosea (strain ARSEF 2679)</name>
    <name type="common">Isaria fumosorosea</name>
    <dbReference type="NCBI Taxonomy" id="1081104"/>
    <lineage>
        <taxon>Eukaryota</taxon>
        <taxon>Fungi</taxon>
        <taxon>Dikarya</taxon>
        <taxon>Ascomycota</taxon>
        <taxon>Pezizomycotina</taxon>
        <taxon>Sordariomycetes</taxon>
        <taxon>Hypocreomycetidae</taxon>
        <taxon>Hypocreales</taxon>
        <taxon>Cordycipitaceae</taxon>
        <taxon>Cordyceps</taxon>
    </lineage>
</organism>
<evidence type="ECO:0000313" key="3">
    <source>
        <dbReference type="Proteomes" id="UP000076744"/>
    </source>
</evidence>